<dbReference type="PANTHER" id="PTHR11709:SF2">
    <property type="entry name" value="MULTICOPPER OXIDASE LPR1"/>
    <property type="match status" value="1"/>
</dbReference>
<dbReference type="SUPFAM" id="SSF49503">
    <property type="entry name" value="Cupredoxins"/>
    <property type="match status" value="3"/>
</dbReference>
<dbReference type="InterPro" id="IPR011707">
    <property type="entry name" value="Cu-oxidase-like_N"/>
</dbReference>
<comment type="caution">
    <text evidence="4">The sequence shown here is derived from an EMBL/GenBank/DDBJ whole genome shotgun (WGS) entry which is preliminary data.</text>
</comment>
<evidence type="ECO:0000259" key="3">
    <source>
        <dbReference type="Pfam" id="PF07732"/>
    </source>
</evidence>
<dbReference type="Gene3D" id="2.60.40.420">
    <property type="entry name" value="Cupredoxins - blue copper proteins"/>
    <property type="match status" value="3"/>
</dbReference>
<dbReference type="Proteomes" id="UP001254257">
    <property type="component" value="Unassembled WGS sequence"/>
</dbReference>
<feature type="domain" description="Plastocyanin-like" evidence="1">
    <location>
        <begin position="190"/>
        <end position="301"/>
    </location>
</feature>
<dbReference type="InterPro" id="IPR001117">
    <property type="entry name" value="Cu-oxidase_2nd"/>
</dbReference>
<dbReference type="PANTHER" id="PTHR11709">
    <property type="entry name" value="MULTI-COPPER OXIDASE"/>
    <property type="match status" value="1"/>
</dbReference>
<keyword evidence="5" id="KW-1185">Reference proteome</keyword>
<feature type="domain" description="Plastocyanin-like" evidence="2">
    <location>
        <begin position="376"/>
        <end position="489"/>
    </location>
</feature>
<sequence length="490" mass="52308">MKTDLPATGPQAGPNRRQALAGIAGIAVLGSAAPLRAQAPAPAVASQASEPAPTPAARELIAAPAKARLRPAPATESEVWAFDGSSPGPTLRMKLGETLRLNLQNRTDKPLSLHWHGLRHDQTMDGVGGFSQEATAPGDSFEYRLTPRDSGSYLYRPLLLGGSSEPAGRGLCGLLVVEEKEPPAVDLDLPVLVGDWLLGDDHKLLPFPATGQEGAAAGRLGSWLTVNSKPPPERVALPPGARVRLRLANACNARIMRLRFDGLKAFVVAVDGQPTETFEPVRAQLPFAPGTRYDVIFDMPEEIGASASVTALIGPGMPLVRFVSEAAKPGTKRVAAGPISALAPNPTLPAEVRLQNASRAEILVEGGAKVGADNKLNLDGVDQARPWRLNGGTGDAQGKPLLSVRRGSPVVIGITNKTDFLQPFHVHGHSFRLLHPLDDGWEPYFLDTVQIPEGKRLHIAFIADNPGRWLISSTVLERFDLGLWTWFEVL</sequence>
<dbReference type="Pfam" id="PF07731">
    <property type="entry name" value="Cu-oxidase_2"/>
    <property type="match status" value="1"/>
</dbReference>
<accession>A0ABU3S5X9</accession>
<protein>
    <submittedName>
        <fullName evidence="4">Multicopper oxidase family protein</fullName>
    </submittedName>
</protein>
<dbReference type="RefSeq" id="WP_316017996.1">
    <property type="nucleotide sequence ID" value="NZ_JAWDID010000011.1"/>
</dbReference>
<evidence type="ECO:0000259" key="1">
    <source>
        <dbReference type="Pfam" id="PF00394"/>
    </source>
</evidence>
<evidence type="ECO:0000313" key="4">
    <source>
        <dbReference type="EMBL" id="MDU0340121.1"/>
    </source>
</evidence>
<dbReference type="Pfam" id="PF07732">
    <property type="entry name" value="Cu-oxidase_3"/>
    <property type="match status" value="1"/>
</dbReference>
<dbReference type="InterPro" id="IPR008972">
    <property type="entry name" value="Cupredoxin"/>
</dbReference>
<evidence type="ECO:0000259" key="2">
    <source>
        <dbReference type="Pfam" id="PF07731"/>
    </source>
</evidence>
<name>A0ABU3S5X9_9HYPH</name>
<dbReference type="InterPro" id="IPR045087">
    <property type="entry name" value="Cu-oxidase_fam"/>
</dbReference>
<dbReference type="PROSITE" id="PS51318">
    <property type="entry name" value="TAT"/>
    <property type="match status" value="1"/>
</dbReference>
<evidence type="ECO:0000313" key="5">
    <source>
        <dbReference type="Proteomes" id="UP001254257"/>
    </source>
</evidence>
<dbReference type="InterPro" id="IPR006311">
    <property type="entry name" value="TAT_signal"/>
</dbReference>
<dbReference type="InterPro" id="IPR011706">
    <property type="entry name" value="Cu-oxidase_C"/>
</dbReference>
<proteinExistence type="predicted"/>
<organism evidence="4 5">
    <name type="scientific">Bosea rubneri</name>
    <dbReference type="NCBI Taxonomy" id="3075434"/>
    <lineage>
        <taxon>Bacteria</taxon>
        <taxon>Pseudomonadati</taxon>
        <taxon>Pseudomonadota</taxon>
        <taxon>Alphaproteobacteria</taxon>
        <taxon>Hyphomicrobiales</taxon>
        <taxon>Boseaceae</taxon>
        <taxon>Bosea</taxon>
    </lineage>
</organism>
<dbReference type="EMBL" id="JAWDID010000011">
    <property type="protein sequence ID" value="MDU0340121.1"/>
    <property type="molecule type" value="Genomic_DNA"/>
</dbReference>
<feature type="domain" description="Plastocyanin-like" evidence="3">
    <location>
        <begin position="70"/>
        <end position="181"/>
    </location>
</feature>
<gene>
    <name evidence="4" type="ORF">RKE40_09530</name>
</gene>
<dbReference type="Pfam" id="PF00394">
    <property type="entry name" value="Cu-oxidase"/>
    <property type="match status" value="1"/>
</dbReference>
<reference evidence="4 5" key="1">
    <citation type="submission" date="2023-09" db="EMBL/GenBank/DDBJ databases">
        <title>Whole genome shotgun sequencing (WGS) of Bosea sp. ZW T0_25, isolated from stored onions (Allium cepa).</title>
        <authorList>
            <person name="Stoll D.A."/>
            <person name="Huch M."/>
        </authorList>
    </citation>
    <scope>NUCLEOTIDE SEQUENCE [LARGE SCALE GENOMIC DNA]</scope>
    <source>
        <strain evidence="4 5">ZW T0_25</strain>
    </source>
</reference>